<feature type="domain" description="N-acetyltransferase" evidence="3">
    <location>
        <begin position="4"/>
        <end position="173"/>
    </location>
</feature>
<gene>
    <name evidence="4" type="ORF">P7H43_11265</name>
</gene>
<dbReference type="SUPFAM" id="SSF55729">
    <property type="entry name" value="Acyl-CoA N-acyltransferases (Nat)"/>
    <property type="match status" value="1"/>
</dbReference>
<dbReference type="PANTHER" id="PTHR43420">
    <property type="entry name" value="ACETYLTRANSFERASE"/>
    <property type="match status" value="1"/>
</dbReference>
<keyword evidence="2" id="KW-0012">Acyltransferase</keyword>
<dbReference type="GO" id="GO:0016747">
    <property type="term" value="F:acyltransferase activity, transferring groups other than amino-acyl groups"/>
    <property type="evidence" value="ECO:0007669"/>
    <property type="project" value="InterPro"/>
</dbReference>
<evidence type="ECO:0000259" key="3">
    <source>
        <dbReference type="PROSITE" id="PS51186"/>
    </source>
</evidence>
<evidence type="ECO:0000313" key="4">
    <source>
        <dbReference type="EMBL" id="MDT2811056.1"/>
    </source>
</evidence>
<dbReference type="PANTHER" id="PTHR43420:SF47">
    <property type="entry name" value="N-ACETYLTRANSFERASE DOMAIN-CONTAINING PROTEIN"/>
    <property type="match status" value="1"/>
</dbReference>
<dbReference type="PROSITE" id="PS51186">
    <property type="entry name" value="GNAT"/>
    <property type="match status" value="1"/>
</dbReference>
<dbReference type="CDD" id="cd04301">
    <property type="entry name" value="NAT_SF"/>
    <property type="match status" value="1"/>
</dbReference>
<evidence type="ECO:0000256" key="2">
    <source>
        <dbReference type="ARBA" id="ARBA00023315"/>
    </source>
</evidence>
<evidence type="ECO:0000313" key="5">
    <source>
        <dbReference type="Proteomes" id="UP001256711"/>
    </source>
</evidence>
<protein>
    <submittedName>
        <fullName evidence="4">GNAT family N-acetyltransferase</fullName>
    </submittedName>
</protein>
<name>A0AAW8U2E8_9ENTE</name>
<dbReference type="AlphaFoldDB" id="A0AAW8U2E8"/>
<proteinExistence type="predicted"/>
<dbReference type="InterPro" id="IPR016181">
    <property type="entry name" value="Acyl_CoA_acyltransferase"/>
</dbReference>
<dbReference type="EMBL" id="JARQBJ010000005">
    <property type="protein sequence ID" value="MDT2811056.1"/>
    <property type="molecule type" value="Genomic_DNA"/>
</dbReference>
<sequence length="173" mass="20270">MTNLQITKCTLADLEPLIAISRETFWDTFSPYSSQADMNRFLDQAYAPEKLGKELQNPESSFYFLKSDDEIFDYLKLNINRAQSEDLAENALEVERIYIRSKHLRHGYGQKLLQFAEKEAIRQAKQAIWLGVWEHNERAKAFYKKMGFKKVGAHDFYVGGDQQHDWLLLKTLN</sequence>
<comment type="caution">
    <text evidence="4">The sequence shown here is derived from an EMBL/GenBank/DDBJ whole genome shotgun (WGS) entry which is preliminary data.</text>
</comment>
<organism evidence="4 5">
    <name type="scientific">Enterococcus asini</name>
    <dbReference type="NCBI Taxonomy" id="57732"/>
    <lineage>
        <taxon>Bacteria</taxon>
        <taxon>Bacillati</taxon>
        <taxon>Bacillota</taxon>
        <taxon>Bacilli</taxon>
        <taxon>Lactobacillales</taxon>
        <taxon>Enterococcaceae</taxon>
        <taxon>Enterococcus</taxon>
    </lineage>
</organism>
<dbReference type="Pfam" id="PF00583">
    <property type="entry name" value="Acetyltransf_1"/>
    <property type="match status" value="1"/>
</dbReference>
<dbReference type="Proteomes" id="UP001256711">
    <property type="component" value="Unassembled WGS sequence"/>
</dbReference>
<dbReference type="Gene3D" id="3.40.630.30">
    <property type="match status" value="1"/>
</dbReference>
<keyword evidence="1" id="KW-0808">Transferase</keyword>
<reference evidence="4" key="1">
    <citation type="submission" date="2023-03" db="EMBL/GenBank/DDBJ databases">
        <authorList>
            <person name="Shen W."/>
            <person name="Cai J."/>
        </authorList>
    </citation>
    <scope>NUCLEOTIDE SEQUENCE</scope>
    <source>
        <strain evidence="4">B226-2</strain>
    </source>
</reference>
<dbReference type="RefSeq" id="WP_270597684.1">
    <property type="nucleotide sequence ID" value="NZ_JAQESC010000004.1"/>
</dbReference>
<evidence type="ECO:0000256" key="1">
    <source>
        <dbReference type="ARBA" id="ARBA00022679"/>
    </source>
</evidence>
<dbReference type="InterPro" id="IPR000182">
    <property type="entry name" value="GNAT_dom"/>
</dbReference>
<dbReference type="InterPro" id="IPR050680">
    <property type="entry name" value="YpeA/RimI_acetyltransf"/>
</dbReference>
<accession>A0AAW8U2E8</accession>